<protein>
    <recommendedName>
        <fullName evidence="1">ATP-dependent DNA helicase</fullName>
        <ecNumber evidence="1">5.6.2.3</ecNumber>
    </recommendedName>
</protein>
<feature type="compositionally biased region" description="Acidic residues" evidence="2">
    <location>
        <begin position="252"/>
        <end position="262"/>
    </location>
</feature>
<name>A0A2A2LIK9_9BILA</name>
<organism evidence="5 6">
    <name type="scientific">Diploscapter pachys</name>
    <dbReference type="NCBI Taxonomy" id="2018661"/>
    <lineage>
        <taxon>Eukaryota</taxon>
        <taxon>Metazoa</taxon>
        <taxon>Ecdysozoa</taxon>
        <taxon>Nematoda</taxon>
        <taxon>Chromadorea</taxon>
        <taxon>Rhabditida</taxon>
        <taxon>Rhabditina</taxon>
        <taxon>Rhabditomorpha</taxon>
        <taxon>Rhabditoidea</taxon>
        <taxon>Rhabditidae</taxon>
        <taxon>Diploscapter</taxon>
    </lineage>
</organism>
<dbReference type="Proteomes" id="UP000218231">
    <property type="component" value="Unassembled WGS sequence"/>
</dbReference>
<feature type="compositionally biased region" description="Basic and acidic residues" evidence="2">
    <location>
        <begin position="725"/>
        <end position="736"/>
    </location>
</feature>
<keyword evidence="1" id="KW-0378">Hydrolase</keyword>
<keyword evidence="1" id="KW-0547">Nucleotide-binding</keyword>
<dbReference type="EMBL" id="LIAE01006707">
    <property type="protein sequence ID" value="PAV86041.1"/>
    <property type="molecule type" value="Genomic_DNA"/>
</dbReference>
<dbReference type="InterPro" id="IPR010285">
    <property type="entry name" value="DNA_helicase_pif1-like_DEAD"/>
</dbReference>
<dbReference type="GO" id="GO:0005524">
    <property type="term" value="F:ATP binding"/>
    <property type="evidence" value="ECO:0007669"/>
    <property type="project" value="UniProtKB-KW"/>
</dbReference>
<feature type="region of interest" description="Disordered" evidence="2">
    <location>
        <begin position="319"/>
        <end position="366"/>
    </location>
</feature>
<dbReference type="EMBL" id="LIAE01006707">
    <property type="protein sequence ID" value="PAV86040.1"/>
    <property type="molecule type" value="Genomic_DNA"/>
</dbReference>
<keyword evidence="6" id="KW-1185">Reference proteome</keyword>
<dbReference type="GO" id="GO:0043139">
    <property type="term" value="F:5'-3' DNA helicase activity"/>
    <property type="evidence" value="ECO:0007669"/>
    <property type="project" value="UniProtKB-EC"/>
</dbReference>
<dbReference type="GO" id="GO:0006281">
    <property type="term" value="P:DNA repair"/>
    <property type="evidence" value="ECO:0007669"/>
    <property type="project" value="UniProtKB-KW"/>
</dbReference>
<evidence type="ECO:0000256" key="2">
    <source>
        <dbReference type="SAM" id="MobiDB-lite"/>
    </source>
</evidence>
<dbReference type="EC" id="5.6.2.3" evidence="1"/>
<dbReference type="GO" id="GO:0006310">
    <property type="term" value="P:DNA recombination"/>
    <property type="evidence" value="ECO:0007669"/>
    <property type="project" value="UniProtKB-KW"/>
</dbReference>
<evidence type="ECO:0000256" key="1">
    <source>
        <dbReference type="RuleBase" id="RU363044"/>
    </source>
</evidence>
<dbReference type="PANTHER" id="PTHR10492">
    <property type="match status" value="1"/>
</dbReference>
<accession>A0A2A2LIK9</accession>
<dbReference type="STRING" id="2018661.A0A2A2LIK9"/>
<evidence type="ECO:0000313" key="5">
    <source>
        <dbReference type="EMBL" id="PAV86041.1"/>
    </source>
</evidence>
<dbReference type="GO" id="GO:0000723">
    <property type="term" value="P:telomere maintenance"/>
    <property type="evidence" value="ECO:0007669"/>
    <property type="project" value="InterPro"/>
</dbReference>
<evidence type="ECO:0000259" key="3">
    <source>
        <dbReference type="Pfam" id="PF05970"/>
    </source>
</evidence>
<keyword evidence="1" id="KW-0234">DNA repair</keyword>
<comment type="cofactor">
    <cofactor evidence="1">
        <name>Mg(2+)</name>
        <dbReference type="ChEBI" id="CHEBI:18420"/>
    </cofactor>
</comment>
<reference evidence="5 6" key="1">
    <citation type="journal article" date="2017" name="Curr. Biol.">
        <title>Genome architecture and evolution of a unichromosomal asexual nematode.</title>
        <authorList>
            <person name="Fradin H."/>
            <person name="Zegar C."/>
            <person name="Gutwein M."/>
            <person name="Lucas J."/>
            <person name="Kovtun M."/>
            <person name="Corcoran D."/>
            <person name="Baugh L.R."/>
            <person name="Kiontke K."/>
            <person name="Gunsalus K."/>
            <person name="Fitch D.H."/>
            <person name="Piano F."/>
        </authorList>
    </citation>
    <scope>NUCLEOTIDE SEQUENCE [LARGE SCALE GENOMIC DNA]</scope>
    <source>
        <strain evidence="5">PF1309</strain>
    </source>
</reference>
<comment type="caution">
    <text evidence="5">The sequence shown here is derived from an EMBL/GenBank/DDBJ whole genome shotgun (WGS) entry which is preliminary data.</text>
</comment>
<feature type="compositionally biased region" description="Low complexity" evidence="2">
    <location>
        <begin position="107"/>
        <end position="125"/>
    </location>
</feature>
<dbReference type="OrthoDB" id="5864836at2759"/>
<evidence type="ECO:0000259" key="4">
    <source>
        <dbReference type="Pfam" id="PF14214"/>
    </source>
</evidence>
<feature type="region of interest" description="Disordered" evidence="2">
    <location>
        <begin position="1"/>
        <end position="265"/>
    </location>
</feature>
<dbReference type="GO" id="GO:0016787">
    <property type="term" value="F:hydrolase activity"/>
    <property type="evidence" value="ECO:0007669"/>
    <property type="project" value="UniProtKB-KW"/>
</dbReference>
<feature type="compositionally biased region" description="Polar residues" evidence="2">
    <location>
        <begin position="57"/>
        <end position="76"/>
    </location>
</feature>
<feature type="region of interest" description="Disordered" evidence="2">
    <location>
        <begin position="725"/>
        <end position="758"/>
    </location>
</feature>
<proteinExistence type="inferred from homology"/>
<feature type="domain" description="Helitron helicase-like" evidence="4">
    <location>
        <begin position="941"/>
        <end position="1128"/>
    </location>
</feature>
<feature type="compositionally biased region" description="Polar residues" evidence="2">
    <location>
        <begin position="170"/>
        <end position="181"/>
    </location>
</feature>
<keyword evidence="1" id="KW-0233">DNA recombination</keyword>
<dbReference type="Pfam" id="PF05970">
    <property type="entry name" value="PIF1"/>
    <property type="match status" value="1"/>
</dbReference>
<dbReference type="InterPro" id="IPR025476">
    <property type="entry name" value="Helitron_helicase-like"/>
</dbReference>
<keyword evidence="1" id="KW-0347">Helicase</keyword>
<evidence type="ECO:0000313" key="6">
    <source>
        <dbReference type="Proteomes" id="UP000218231"/>
    </source>
</evidence>
<gene>
    <name evidence="5" type="ORF">WR25_26520</name>
</gene>
<dbReference type="InterPro" id="IPR027417">
    <property type="entry name" value="P-loop_NTPase"/>
</dbReference>
<dbReference type="Pfam" id="PF14214">
    <property type="entry name" value="Helitron_like_N"/>
    <property type="match status" value="1"/>
</dbReference>
<feature type="compositionally biased region" description="Basic and acidic residues" evidence="2">
    <location>
        <begin position="7"/>
        <end position="17"/>
    </location>
</feature>
<keyword evidence="1" id="KW-0067">ATP-binding</keyword>
<dbReference type="PANTHER" id="PTHR10492:SF57">
    <property type="entry name" value="ATP-DEPENDENT DNA HELICASE"/>
    <property type="match status" value="1"/>
</dbReference>
<dbReference type="Gene3D" id="3.40.50.300">
    <property type="entry name" value="P-loop containing nucleotide triphosphate hydrolases"/>
    <property type="match status" value="1"/>
</dbReference>
<comment type="catalytic activity">
    <reaction evidence="1">
        <text>ATP + H2O = ADP + phosphate + H(+)</text>
        <dbReference type="Rhea" id="RHEA:13065"/>
        <dbReference type="ChEBI" id="CHEBI:15377"/>
        <dbReference type="ChEBI" id="CHEBI:15378"/>
        <dbReference type="ChEBI" id="CHEBI:30616"/>
        <dbReference type="ChEBI" id="CHEBI:43474"/>
        <dbReference type="ChEBI" id="CHEBI:456216"/>
        <dbReference type="EC" id="5.6.2.3"/>
    </reaction>
</comment>
<comment type="similarity">
    <text evidence="1">Belongs to the helicase family.</text>
</comment>
<dbReference type="SUPFAM" id="SSF52540">
    <property type="entry name" value="P-loop containing nucleoside triphosphate hydrolases"/>
    <property type="match status" value="1"/>
</dbReference>
<keyword evidence="1" id="KW-0227">DNA damage</keyword>
<feature type="domain" description="DNA helicase Pif1-like DEAD-box helicase" evidence="3">
    <location>
        <begin position="1644"/>
        <end position="1838"/>
    </location>
</feature>
<feature type="region of interest" description="Disordered" evidence="2">
    <location>
        <begin position="857"/>
        <end position="900"/>
    </location>
</feature>
<sequence>MPRKETKKQFNEKDRRSFGPGGSGQSAEVVANQRATRSRRSPESATNNSEHGVVNANEKTGSTAGSPTSSQLSTTPHKQDMLGADLAERQSRATLSGRVVRARRIFDPSPSRSPPSGRSRAPSTSRPKRRQTNAEIAENLARTAFRDEDNEQPAAEDETHNSGDPDADQPGTSRPDQQLTPAQRAVEMNRIVAMRIAAENSSDDSEFAEFRLPDYEEDDREESSAQINELVEQCEVVQNGRKRKRMAHFESSSDEEPEDPTQPDELLFQTPSIPAKVVRAAPPNQTPIRGARRGRPRGSANRTITPVRAVLAMNDVFSPEISDEETNPAEESQPVQEAESIRMTRSGRSIRPRQMLSPEPEVRRQKDTAYRDHNALAYQQFEPRVFYYNGYRFQMAYPEQHNLGPRNNVCPFCNAIHFDGAHVCCRDGKVFVPPFKLLPQPLDALFTQPHDDVQSFVKEIDPAEFFTNVLHYNALFAFASICYNRQRVGKHGVPAVKIQGRSLHLASTLHPREGAEPAYANFYVFDRSKANQLRMQGRSERGQKPQKKIVEMLEKWFEENNPFARGHRRFKELINEDSETTIQYRIVDRTEYKHQLQGHKGIYAGPETLRYDEFVSVFYDASIQQTLTLPRGITIHAFFKGPRDIKPLKYFDHTVNALAYPLLFPYGESTWGPKRYELVKPAPFLVRMLNYLKEQKAIGNDTIEKDVGWQEKILEEQIKEIERQQKEAERAARSSGEDAMDEEAIEDNRPESEDSDEEDILLYRERIIQAYEADGHFESDEEYDDELVRETIENAEIEPRMEREEIRMEERGGVHYARRESVPIIEDPNIDLEFDSDEQEDEEDYTDRVRIKIADDPFNLLDSDDDTTQNPENDARAASGDVSEDDLPGTEEAAQVPIESRRFKRPMIRPESSIDAQRKRVKGKKHEFASMRDWTLYVNQKRERLRSNRILGGRKLSQVFIIDMATRIQQQRLDANRLHHTQTLKTTKKNLIKHLQKQVGDRGRIGMVTWMPATYPGSPANLRRHFENAVTLSNALGQPDLFITITCNGSWPEIQENLAPNHNWADEPFLVAEVFRKKIEVIIDTICGEKKQRNGKMKRVGGLFGGVAWYVYSVEFQQRGLPHIHMVVSLEDHIKSTEEIDSILSAELPPVPPPDHPQYEQVKCFRENVQRMMIHTPCAGNPKAYCRKEKKINPGDGLCTKKFPKSFNSATEMGNNTYVKPRRREGEMCQLKTEGRIVIADNRYVIAHNPSLLMKLGCHSNVEIVTDLKILKYIFKYIYKGFDRVLIKTALQISHENPASGMGPLSMDGHLILPQTNKLRTFDLKRRQYEARQMLAAEGIDEVDDRGRATLVYDEGRIVQDMRAMTAIEGAWEIAGYGRFGSSHIVETNFIHLPNEEPVIFEEGKEDEVSVTKLSRLDAWFALNGTNDIEAKKLTFNELPKFYKWRNGEWKKYKRNISERKIGRVKSVHPRYAEKFAVRLLTMNRTGIKSFTELRTTVDEDGVEMVHETFAGAAKALRLMDDEREWDRAIKEAAKFSEPATVRRLFSYIVLFCAPRDPLKLWNENKEKGILLEANKNWSQEQLEAHALHHIQKVLTAHAYKLKHLNLPKISTAHLPPADELEGTPNDEVDIERFKERSRQLYYMMNSGQKKALDTIITELNSDTPKLYFLNGSAGTGKTFVYEALYNELRSKGKNVTTVAHTGIAATLLQGGKTVHRTFGVPVNIDEQGACQLDFGSNAAQEINDTDILIWDESPMTEARIYQAVDRLLGDITTRKEHPFGGKTIIFGGDWKQTLPIVPEEGVSGSGIIAHLLPSFVPFGAVNGMQKLELQQNMRAKEDPEYIK</sequence>